<evidence type="ECO:0000313" key="3">
    <source>
        <dbReference type="Proteomes" id="UP000623687"/>
    </source>
</evidence>
<dbReference type="AlphaFoldDB" id="A0A8H6ZQT0"/>
<evidence type="ECO:0000256" key="1">
    <source>
        <dbReference type="SAM" id="MobiDB-lite"/>
    </source>
</evidence>
<organism evidence="2 3">
    <name type="scientific">Pleurotus ostreatus</name>
    <name type="common">Oyster mushroom</name>
    <name type="synonym">White-rot fungus</name>
    <dbReference type="NCBI Taxonomy" id="5322"/>
    <lineage>
        <taxon>Eukaryota</taxon>
        <taxon>Fungi</taxon>
        <taxon>Dikarya</taxon>
        <taxon>Basidiomycota</taxon>
        <taxon>Agaricomycotina</taxon>
        <taxon>Agaricomycetes</taxon>
        <taxon>Agaricomycetidae</taxon>
        <taxon>Agaricales</taxon>
        <taxon>Pleurotineae</taxon>
        <taxon>Pleurotaceae</taxon>
        <taxon>Pleurotus</taxon>
    </lineage>
</organism>
<feature type="region of interest" description="Disordered" evidence="1">
    <location>
        <begin position="192"/>
        <end position="226"/>
    </location>
</feature>
<feature type="compositionally biased region" description="Polar residues" evidence="1">
    <location>
        <begin position="208"/>
        <end position="226"/>
    </location>
</feature>
<name>A0A8H6ZQT0_PLEOS</name>
<dbReference type="Proteomes" id="UP000623687">
    <property type="component" value="Unassembled WGS sequence"/>
</dbReference>
<gene>
    <name evidence="2" type="ORF">PC9H_008279</name>
</gene>
<comment type="caution">
    <text evidence="2">The sequence shown here is derived from an EMBL/GenBank/DDBJ whole genome shotgun (WGS) entry which is preliminary data.</text>
</comment>
<accession>A0A8H6ZQT0</accession>
<keyword evidence="3" id="KW-1185">Reference proteome</keyword>
<dbReference type="EMBL" id="JACETU010000006">
    <property type="protein sequence ID" value="KAF7425917.1"/>
    <property type="molecule type" value="Genomic_DNA"/>
</dbReference>
<dbReference type="VEuPathDB" id="FungiDB:PC9H_008279"/>
<evidence type="ECO:0000313" key="2">
    <source>
        <dbReference type="EMBL" id="KAF7425917.1"/>
    </source>
</evidence>
<dbReference type="RefSeq" id="XP_036629221.1">
    <property type="nucleotide sequence ID" value="XM_036777793.1"/>
</dbReference>
<sequence length="226" mass="25190">MRGSPAVNHPAMLPPTLELQRHVVLSTAHTTLNTHRSYHDEVPRRGHLRRRQIEQGLRRVAEGAMGWRETAPYSSYMPVGKADGAALYKRGCDHELGALGAMDGWCNEHGIECANQRRDEGDHANRHPFVGNVDPIGQECERAREGGGPQQGPFSERVCGETDDRDEVNTHVLYQDGMAHQHEASDSIHCIPLPRDHADDGNGAQFPQVRSLSRDNTVSTTKTRYF</sequence>
<dbReference type="GeneID" id="59378097"/>
<reference evidence="2" key="1">
    <citation type="submission" date="2019-07" db="EMBL/GenBank/DDBJ databases">
        <authorList>
            <person name="Palmer J.M."/>
        </authorList>
    </citation>
    <scope>NUCLEOTIDE SEQUENCE</scope>
    <source>
        <strain evidence="2">PC9</strain>
    </source>
</reference>
<protein>
    <submittedName>
        <fullName evidence="2">Uncharacterized protein</fullName>
    </submittedName>
</protein>
<proteinExistence type="predicted"/>